<name>A0A7W9NF26_9PSEU</name>
<evidence type="ECO:0000313" key="2">
    <source>
        <dbReference type="Proteomes" id="UP000585638"/>
    </source>
</evidence>
<accession>A0A7W9NF26</accession>
<dbReference type="EMBL" id="JACHIR010000001">
    <property type="protein sequence ID" value="MBB5889671.1"/>
    <property type="molecule type" value="Genomic_DNA"/>
</dbReference>
<sequence>MADRPGLGVVGIAPTTHSTYGVRQFGPRRLWDEAEAAYRWWESVNKPGIEDWEWVVAPDRQSVSVP</sequence>
<protein>
    <submittedName>
        <fullName evidence="1">Uncharacterized protein</fullName>
    </submittedName>
</protein>
<gene>
    <name evidence="1" type="ORF">BJ998_000867</name>
</gene>
<evidence type="ECO:0000313" key="1">
    <source>
        <dbReference type="EMBL" id="MBB5889671.1"/>
    </source>
</evidence>
<organism evidence="1 2">
    <name type="scientific">Kutzneria kofuensis</name>
    <dbReference type="NCBI Taxonomy" id="103725"/>
    <lineage>
        <taxon>Bacteria</taxon>
        <taxon>Bacillati</taxon>
        <taxon>Actinomycetota</taxon>
        <taxon>Actinomycetes</taxon>
        <taxon>Pseudonocardiales</taxon>
        <taxon>Pseudonocardiaceae</taxon>
        <taxon>Kutzneria</taxon>
    </lineage>
</organism>
<reference evidence="1 2" key="1">
    <citation type="submission" date="2020-08" db="EMBL/GenBank/DDBJ databases">
        <title>Sequencing the genomes of 1000 actinobacteria strains.</title>
        <authorList>
            <person name="Klenk H.-P."/>
        </authorList>
    </citation>
    <scope>NUCLEOTIDE SEQUENCE [LARGE SCALE GENOMIC DNA]</scope>
    <source>
        <strain evidence="1 2">DSM 43851</strain>
    </source>
</reference>
<dbReference type="RefSeq" id="WP_312890598.1">
    <property type="nucleotide sequence ID" value="NZ_BAAAWY010000002.1"/>
</dbReference>
<dbReference type="AlphaFoldDB" id="A0A7W9NF26"/>
<dbReference type="Proteomes" id="UP000585638">
    <property type="component" value="Unassembled WGS sequence"/>
</dbReference>
<comment type="caution">
    <text evidence="1">The sequence shown here is derived from an EMBL/GenBank/DDBJ whole genome shotgun (WGS) entry which is preliminary data.</text>
</comment>
<proteinExistence type="predicted"/>
<keyword evidence="2" id="KW-1185">Reference proteome</keyword>